<dbReference type="PANTHER" id="PTHR33625:SF2">
    <property type="entry name" value="POST-SET DOMAIN-CONTAINING PROTEIN"/>
    <property type="match status" value="1"/>
</dbReference>
<reference evidence="1 2" key="1">
    <citation type="journal article" date="2016" name="Sci. Rep.">
        <title>The genome sequence of the outbreeding globe artichoke constructed de novo incorporating a phase-aware low-pass sequencing strategy of F1 progeny.</title>
        <authorList>
            <person name="Scaglione D."/>
            <person name="Reyes-Chin-Wo S."/>
            <person name="Acquadro A."/>
            <person name="Froenicke L."/>
            <person name="Portis E."/>
            <person name="Beitel C."/>
            <person name="Tirone M."/>
            <person name="Mauro R."/>
            <person name="Lo Monaco A."/>
            <person name="Mauromicale G."/>
            <person name="Faccioli P."/>
            <person name="Cattivelli L."/>
            <person name="Rieseberg L."/>
            <person name="Michelmore R."/>
            <person name="Lanteri S."/>
        </authorList>
    </citation>
    <scope>NUCLEOTIDE SEQUENCE [LARGE SCALE GENOMIC DNA]</scope>
    <source>
        <strain evidence="1">2C</strain>
    </source>
</reference>
<dbReference type="AlphaFoldDB" id="A0A118JUA4"/>
<accession>A0A118JUA4</accession>
<dbReference type="Gramene" id="KVH91226">
    <property type="protein sequence ID" value="KVH91226"/>
    <property type="gene ID" value="Ccrd_006753"/>
</dbReference>
<sequence>MQRLVASLSSDTEVWDAILRNNAVQDLQGLLPNTGTKERATSNDEELDSTTVIVKWIFAFMRLKFMEFIEKLEVFVIGAVQSMSKNGNSTSKVDDMLEEKVRSSLLLSVVVLLVVVITRSMET</sequence>
<dbReference type="PANTHER" id="PTHR33625">
    <property type="entry name" value="OS08G0179900 PROTEIN"/>
    <property type="match status" value="1"/>
</dbReference>
<dbReference type="STRING" id="59895.A0A118JUA4"/>
<evidence type="ECO:0000313" key="1">
    <source>
        <dbReference type="EMBL" id="KVH91226.1"/>
    </source>
</evidence>
<proteinExistence type="predicted"/>
<name>A0A118JUA4_CYNCS</name>
<organism evidence="1 2">
    <name type="scientific">Cynara cardunculus var. scolymus</name>
    <name type="common">Globe artichoke</name>
    <name type="synonym">Cynara scolymus</name>
    <dbReference type="NCBI Taxonomy" id="59895"/>
    <lineage>
        <taxon>Eukaryota</taxon>
        <taxon>Viridiplantae</taxon>
        <taxon>Streptophyta</taxon>
        <taxon>Embryophyta</taxon>
        <taxon>Tracheophyta</taxon>
        <taxon>Spermatophyta</taxon>
        <taxon>Magnoliopsida</taxon>
        <taxon>eudicotyledons</taxon>
        <taxon>Gunneridae</taxon>
        <taxon>Pentapetalae</taxon>
        <taxon>asterids</taxon>
        <taxon>campanulids</taxon>
        <taxon>Asterales</taxon>
        <taxon>Asteraceae</taxon>
        <taxon>Carduoideae</taxon>
        <taxon>Cardueae</taxon>
        <taxon>Carduinae</taxon>
        <taxon>Cynara</taxon>
    </lineage>
</organism>
<dbReference type="OMA" id="WILEFTI"/>
<comment type="caution">
    <text evidence="1">The sequence shown here is derived from an EMBL/GenBank/DDBJ whole genome shotgun (WGS) entry which is preliminary data.</text>
</comment>
<dbReference type="EMBL" id="LEKV01005067">
    <property type="protein sequence ID" value="KVH91226.1"/>
    <property type="molecule type" value="Genomic_DNA"/>
</dbReference>
<dbReference type="Proteomes" id="UP000243975">
    <property type="component" value="Unassembled WGS sequence"/>
</dbReference>
<evidence type="ECO:0000313" key="2">
    <source>
        <dbReference type="Proteomes" id="UP000243975"/>
    </source>
</evidence>
<gene>
    <name evidence="1" type="ORF">Ccrd_006753</name>
</gene>
<keyword evidence="2" id="KW-1185">Reference proteome</keyword>
<protein>
    <submittedName>
        <fullName evidence="1">Uncharacterized protein</fullName>
    </submittedName>
</protein>